<proteinExistence type="predicted"/>
<comment type="caution">
    <text evidence="2">The sequence shown here is derived from an EMBL/GenBank/DDBJ whole genome shotgun (WGS) entry which is preliminary data.</text>
</comment>
<organism evidence="2 3">
    <name type="scientific">Liparis tanakae</name>
    <name type="common">Tanaka's snailfish</name>
    <dbReference type="NCBI Taxonomy" id="230148"/>
    <lineage>
        <taxon>Eukaryota</taxon>
        <taxon>Metazoa</taxon>
        <taxon>Chordata</taxon>
        <taxon>Craniata</taxon>
        <taxon>Vertebrata</taxon>
        <taxon>Euteleostomi</taxon>
        <taxon>Actinopterygii</taxon>
        <taxon>Neopterygii</taxon>
        <taxon>Teleostei</taxon>
        <taxon>Neoteleostei</taxon>
        <taxon>Acanthomorphata</taxon>
        <taxon>Eupercaria</taxon>
        <taxon>Perciformes</taxon>
        <taxon>Cottioidei</taxon>
        <taxon>Cottales</taxon>
        <taxon>Liparidae</taxon>
        <taxon>Liparis</taxon>
    </lineage>
</organism>
<evidence type="ECO:0000256" key="1">
    <source>
        <dbReference type="SAM" id="MobiDB-lite"/>
    </source>
</evidence>
<evidence type="ECO:0000313" key="2">
    <source>
        <dbReference type="EMBL" id="TNN80587.1"/>
    </source>
</evidence>
<accession>A0A4Z2IS46</accession>
<dbReference type="EMBL" id="SRLO01000053">
    <property type="protein sequence ID" value="TNN80587.1"/>
    <property type="molecule type" value="Genomic_DNA"/>
</dbReference>
<keyword evidence="3" id="KW-1185">Reference proteome</keyword>
<name>A0A4Z2IS46_9TELE</name>
<gene>
    <name evidence="2" type="ORF">EYF80_009093</name>
</gene>
<evidence type="ECO:0000313" key="3">
    <source>
        <dbReference type="Proteomes" id="UP000314294"/>
    </source>
</evidence>
<protein>
    <submittedName>
        <fullName evidence="2">Uncharacterized protein</fullName>
    </submittedName>
</protein>
<dbReference type="Proteomes" id="UP000314294">
    <property type="component" value="Unassembled WGS sequence"/>
</dbReference>
<dbReference type="OrthoDB" id="10665181at2759"/>
<feature type="compositionally biased region" description="Basic and acidic residues" evidence="1">
    <location>
        <begin position="20"/>
        <end position="39"/>
    </location>
</feature>
<feature type="region of interest" description="Disordered" evidence="1">
    <location>
        <begin position="1"/>
        <end position="60"/>
    </location>
</feature>
<reference evidence="2 3" key="1">
    <citation type="submission" date="2019-03" db="EMBL/GenBank/DDBJ databases">
        <title>First draft genome of Liparis tanakae, snailfish: a comprehensive survey of snailfish specific genes.</title>
        <authorList>
            <person name="Kim W."/>
            <person name="Song I."/>
            <person name="Jeong J.-H."/>
            <person name="Kim D."/>
            <person name="Kim S."/>
            <person name="Ryu S."/>
            <person name="Song J.Y."/>
            <person name="Lee S.K."/>
        </authorList>
    </citation>
    <scope>NUCLEOTIDE SEQUENCE [LARGE SCALE GENOMIC DNA]</scope>
    <source>
        <tissue evidence="2">Muscle</tissue>
    </source>
</reference>
<dbReference type="AlphaFoldDB" id="A0A4Z2IS46"/>
<sequence>MYIPSLPSHTHHPPPTLPQRDTHRVPGEKEAIRRVEGHKASHVPPALVSPHNLGSAMSSPVTLPYNNLGEDRKREKRDYNGVTAVSVELMNGCGVSSASASLDIPNRLVSCVDTEIGGKSAGQPQHPQQLYGRLLTCTTPAGLTPIITHIPLKAESFSSLSLIFLNDVHLGRGTTTGQRMRFRSSVMRGLRRRHRGLNSANAWDLRETISVSLTLGYGPQDQDARLLDDPVGVEEQAFQERQEVGQQVVAEHVGQHVQRCSGTLSCIKKTSS</sequence>